<dbReference type="Proteomes" id="UP000078512">
    <property type="component" value="Unassembled WGS sequence"/>
</dbReference>
<gene>
    <name evidence="2" type="ORF">K457DRAFT_140018</name>
</gene>
<dbReference type="EMBL" id="KV442062">
    <property type="protein sequence ID" value="OAQ26881.1"/>
    <property type="molecule type" value="Genomic_DNA"/>
</dbReference>
<dbReference type="OrthoDB" id="2444617at2759"/>
<reference evidence="2 3" key="1">
    <citation type="submission" date="2016-05" db="EMBL/GenBank/DDBJ databases">
        <title>Genome sequencing reveals origins of a unique bacterial endosymbiosis in the earliest lineages of terrestrial Fungi.</title>
        <authorList>
            <consortium name="DOE Joint Genome Institute"/>
            <person name="Uehling J."/>
            <person name="Gryganskyi A."/>
            <person name="Hameed K."/>
            <person name="Tschaplinski T."/>
            <person name="Misztal P."/>
            <person name="Wu S."/>
            <person name="Desiro A."/>
            <person name="Vande Pol N."/>
            <person name="Du Z.-Y."/>
            <person name="Zienkiewicz A."/>
            <person name="Zienkiewicz K."/>
            <person name="Morin E."/>
            <person name="Tisserant E."/>
            <person name="Splivallo R."/>
            <person name="Hainaut M."/>
            <person name="Henrissat B."/>
            <person name="Ohm R."/>
            <person name="Kuo A."/>
            <person name="Yan J."/>
            <person name="Lipzen A."/>
            <person name="Nolan M."/>
            <person name="Labutti K."/>
            <person name="Barry K."/>
            <person name="Goldstein A."/>
            <person name="Labbe J."/>
            <person name="Schadt C."/>
            <person name="Tuskan G."/>
            <person name="Grigoriev I."/>
            <person name="Martin F."/>
            <person name="Vilgalys R."/>
            <person name="Bonito G."/>
        </authorList>
    </citation>
    <scope>NUCLEOTIDE SEQUENCE [LARGE SCALE GENOMIC DNA]</scope>
    <source>
        <strain evidence="2 3">AG-77</strain>
    </source>
</reference>
<organism evidence="2 3">
    <name type="scientific">Linnemannia elongata AG-77</name>
    <dbReference type="NCBI Taxonomy" id="1314771"/>
    <lineage>
        <taxon>Eukaryota</taxon>
        <taxon>Fungi</taxon>
        <taxon>Fungi incertae sedis</taxon>
        <taxon>Mucoromycota</taxon>
        <taxon>Mortierellomycotina</taxon>
        <taxon>Mortierellomycetes</taxon>
        <taxon>Mortierellales</taxon>
        <taxon>Mortierellaceae</taxon>
        <taxon>Linnemannia</taxon>
    </lineage>
</organism>
<evidence type="ECO:0000313" key="3">
    <source>
        <dbReference type="Proteomes" id="UP000078512"/>
    </source>
</evidence>
<protein>
    <submittedName>
        <fullName evidence="2">Uncharacterized protein</fullName>
    </submittedName>
</protein>
<dbReference type="AlphaFoldDB" id="A0A197JQZ1"/>
<feature type="region of interest" description="Disordered" evidence="1">
    <location>
        <begin position="97"/>
        <end position="116"/>
    </location>
</feature>
<proteinExistence type="predicted"/>
<sequence>MPIHQRFRLGSIVKSLAVQYDANGQLYSDLTDIQDLFSDVTTALRLKVDGVNLSFLKDEQGKRYEPKRIAHYPDDIIDIVPCVPTNAPLDPPLGLGEKTMHHSGLSTQRRPTQSPSISNIEHTVSTLSLQSCSSDLGRLPASTNAMTASKFLLASLVSTLVSNASGILHLQQQVTQLDNTGSVQHLQLMERIAQMIQHQNELLKSQNDLLHEQANAKARDEKVLAELEAVKLRDLEMHRLQKQTVDRLIVAQQRIDALLVQNYELHEYPIPRLFVILPDSYESWDPRSFLKERFRLFFLCECSEDCGQGTSQGTTSGQLAITAADALVAPIRARNRIHLAKHEGYELSRPTEFFERYGLYVLGMLRILKHCLAVATVAAPVVALVDNSIKDVMDGVKSISESTMKAVDMSINFLEQELDEGSVSDALAGTRSDGKDADDIFKSLAALEGADLRRLDTFLRNNDRDKILGNLYRTTTEEGHVKWVCFEHYQEKYRASSLASFVQSVEVTGGSYDPHFRSVTIDLSSATAAKDFFKRLTTQATAVDNLDVTLSWDFGSADLVNLVDMVAKSNIKSITLDLQDDPTSNSALAAFRPGKGRYHSLLGLLANKNLRRLQLSNLRQLGTRTSNLPSSVVAPWMQGFHFHGQVNDEGRDRLTNILSLCPNLVDLRLSGSLSERNEMDLGLHLQIFASKKLQRLHVMGWYRHWREIPEEYTWWEGMPLRELVCNVGALHNSCVERCIWRSRIVLEVLVLSDDYFNATPIDLSPKTGGFSDGLSFSRLTHLNLHVKLADESLEFLSSTLPRLNLVHFGCDRTTESLLRHVNLASLKSLSLDKILPDNFSLLRKAIQGLGGECQIEFLNVSVANQVYEDLSDILGMLRLKRLYLSHVYARAMISLFKHLNLSNLQTVSVFESNYSSEAGAVLAQRRKEECAVHFVVQLDPCSWSMYTTPDGDGNAVRTWTGRALPVSSFEYQVQNKEGKRNRNFQFLQTILPEYSY</sequence>
<evidence type="ECO:0000313" key="2">
    <source>
        <dbReference type="EMBL" id="OAQ26881.1"/>
    </source>
</evidence>
<evidence type="ECO:0000256" key="1">
    <source>
        <dbReference type="SAM" id="MobiDB-lite"/>
    </source>
</evidence>
<name>A0A197JQZ1_9FUNG</name>
<keyword evidence="3" id="KW-1185">Reference proteome</keyword>
<feature type="compositionally biased region" description="Polar residues" evidence="1">
    <location>
        <begin position="104"/>
        <end position="116"/>
    </location>
</feature>
<accession>A0A197JQZ1</accession>